<protein>
    <submittedName>
        <fullName evidence="3">Uncharacterized protein</fullName>
    </submittedName>
</protein>
<keyword evidence="2" id="KW-1133">Transmembrane helix</keyword>
<dbReference type="OrthoDB" id="9860094at2759"/>
<gene>
    <name evidence="3" type="ORF">JZ751_005432</name>
</gene>
<reference evidence="3" key="1">
    <citation type="thesis" date="2021" institute="BYU ScholarsArchive" country="Provo, UT, USA">
        <title>Applications of and Algorithms for Genome Assembly and Genomic Analyses with an Emphasis on Marine Teleosts.</title>
        <authorList>
            <person name="Pickett B.D."/>
        </authorList>
    </citation>
    <scope>NUCLEOTIDE SEQUENCE</scope>
    <source>
        <strain evidence="3">HI-2016</strain>
    </source>
</reference>
<name>A0A8T2MP67_9TELE</name>
<keyword evidence="4" id="KW-1185">Reference proteome</keyword>
<feature type="transmembrane region" description="Helical" evidence="2">
    <location>
        <begin position="283"/>
        <end position="308"/>
    </location>
</feature>
<dbReference type="EMBL" id="JAFBMS010001238">
    <property type="protein sequence ID" value="KAG9329383.1"/>
    <property type="molecule type" value="Genomic_DNA"/>
</dbReference>
<sequence>MGDPNSRRKQTMNRLRAQLRKKKESLADQFDFKMYIAFVFKEKKKKSALFEVAEVVPVMTNNYEENIIKGVRDSSYSLESSLELLQKDVVQLHAPRYQSMRRDVIGCTQEMDFILWPRNDIEKIVCLLFSRWKGSEDEPFRPVQAKFEFHHGDYEKQFLHAVSRKDKAGMVMNNPSQSVFLFMDRQHLQANSKNQGHSFQVVQRMPLPTTGPADLLGGGGHRGPPPSVHARLGSPPSHAGKTTQHLHLQLARLLTLHRSSLNTSELVLGTLPLLKLVSFFPPWGILLSLMHSFVCSFIFFSNTFFFFFPLSDL</sequence>
<dbReference type="PANTHER" id="PTHR28336:SF3">
    <property type="entry name" value="CHROMOSOME 11 C6ORF62 HOMOLOG"/>
    <property type="match status" value="1"/>
</dbReference>
<keyword evidence="2" id="KW-0812">Transmembrane</keyword>
<keyword evidence="2" id="KW-0472">Membrane</keyword>
<feature type="region of interest" description="Disordered" evidence="1">
    <location>
        <begin position="217"/>
        <end position="241"/>
    </location>
</feature>
<dbReference type="AlphaFoldDB" id="A0A8T2MP67"/>
<dbReference type="InterPro" id="IPR027903">
    <property type="entry name" value="DUF4566"/>
</dbReference>
<dbReference type="Pfam" id="PF15130">
    <property type="entry name" value="DUF4566"/>
    <property type="match status" value="1"/>
</dbReference>
<proteinExistence type="predicted"/>
<evidence type="ECO:0000256" key="2">
    <source>
        <dbReference type="SAM" id="Phobius"/>
    </source>
</evidence>
<evidence type="ECO:0000313" key="3">
    <source>
        <dbReference type="EMBL" id="KAG9329383.1"/>
    </source>
</evidence>
<organism evidence="3 4">
    <name type="scientific">Albula glossodonta</name>
    <name type="common">roundjaw bonefish</name>
    <dbReference type="NCBI Taxonomy" id="121402"/>
    <lineage>
        <taxon>Eukaryota</taxon>
        <taxon>Metazoa</taxon>
        <taxon>Chordata</taxon>
        <taxon>Craniata</taxon>
        <taxon>Vertebrata</taxon>
        <taxon>Euteleostomi</taxon>
        <taxon>Actinopterygii</taxon>
        <taxon>Neopterygii</taxon>
        <taxon>Teleostei</taxon>
        <taxon>Albuliformes</taxon>
        <taxon>Albulidae</taxon>
        <taxon>Albula</taxon>
    </lineage>
</organism>
<evidence type="ECO:0000256" key="1">
    <source>
        <dbReference type="SAM" id="MobiDB-lite"/>
    </source>
</evidence>
<accession>A0A8T2MP67</accession>
<comment type="caution">
    <text evidence="3">The sequence shown here is derived from an EMBL/GenBank/DDBJ whole genome shotgun (WGS) entry which is preliminary data.</text>
</comment>
<dbReference type="Proteomes" id="UP000824540">
    <property type="component" value="Unassembled WGS sequence"/>
</dbReference>
<evidence type="ECO:0000313" key="4">
    <source>
        <dbReference type="Proteomes" id="UP000824540"/>
    </source>
</evidence>
<dbReference type="PANTHER" id="PTHR28336">
    <property type="entry name" value="BA1-643"/>
    <property type="match status" value="1"/>
</dbReference>